<dbReference type="GO" id="GO:0090313">
    <property type="term" value="P:regulation of protein targeting to membrane"/>
    <property type="evidence" value="ECO:0007669"/>
    <property type="project" value="TreeGrafter"/>
</dbReference>
<gene>
    <name evidence="2" type="ordered locus">CHAB381_1357</name>
</gene>
<dbReference type="InterPro" id="IPR008023">
    <property type="entry name" value="DUF748"/>
</dbReference>
<proteinExistence type="predicted"/>
<dbReference type="Proteomes" id="UP000002407">
    <property type="component" value="Chromosome"/>
</dbReference>
<dbReference type="RefSeq" id="WP_012109209.1">
    <property type="nucleotide sequence ID" value="NC_009714.1"/>
</dbReference>
<dbReference type="AlphaFoldDB" id="A7I315"/>
<dbReference type="Gene3D" id="3.30.1330.60">
    <property type="entry name" value="OmpA-like domain"/>
    <property type="match status" value="1"/>
</dbReference>
<keyword evidence="1" id="KW-1133">Transmembrane helix</keyword>
<keyword evidence="3" id="KW-1185">Reference proteome</keyword>
<dbReference type="PANTHER" id="PTHR30441">
    <property type="entry name" value="DUF748 DOMAIN-CONTAINING PROTEIN"/>
    <property type="match status" value="1"/>
</dbReference>
<feature type="transmembrane region" description="Helical" evidence="1">
    <location>
        <begin position="14"/>
        <end position="38"/>
    </location>
</feature>
<dbReference type="HOGENOM" id="CLU_005680_1_0_7"/>
<sequence>MKKILKFFADKKRLCVLIFAVFFLIYTIFGFFGIPYIITKILPSKMPNKVSLNIQNAKFNPFTYELNITNLDLRTQIPLFKAKKIDADIKFTDFFKKNLNFEILTLESPQISIAKDKNGNFNFASLLENNKTENNNEEKNSGVNLILKYLKIKNGTIKYADNSLKEPFVAAIDNINYELTDFDLKQNIGGNHRFGGDSSIMENVNIESKVDLNPFKIYGKIDIKNLNINPFWLSFVPDNTNLKNGIINSNLLYFLKFDNEIKFYLKDSNLSISDFSLSLDKNSSEHANFKELALKNFNIHLLYDKDIKTDAKLEKFYLQDANLSAFNYNLNFKNLNSDNVKFNMENQNFNVKIPQILAQTTKLDFKKKDFFALSKIDLKDINISKENNTTMVALQDFNASNFDLNKFINFKSLYVKNIKFDEKSLKIKNADLNELNFNSEITKNGATALNSLALLKTSKNAAKKKKSNFKFELENFSLNNASAQISESFITKMTHRITGINLNIKNFSLDKDFNVTTNINSSQIALKSNGNLKISPLRFSGKISAKLKNLTYFNPYLNEFINADIKSGEINTDGNLKFTDNFDFSGNFSAKNFILNDKNGKFFGIRNLSVKNAKITPESAVLSDINISYPYAKLFIDKNRNFNAINIIKSNKKSAARSENNFDFTLKNIKLLGGEIDFIDHSLMIPFDIKISKVRTAVNKVASKGLTKLDFNGLVGKNGTGKIKIITLPFNYDQRSHMEVIFKNVALKDATPYSAKFIGYEIKDGKLNLKLDYKIKDKKLVAKNNINLDHFTLGKKVESKDNVNLPVSLAVSILTDQNGQINVDLPVNGDLNNPDFSYGGIVWSAVGKLFSDIVLSPFRFIGNVLGIDTSKLEGIDFEFASSEILDSENEKFENIKHILDSKPEIKLTLTPTYNEKGDTFAFKEESFHKNIDLIINQQNVSYKEAIQILKHRYSIREDKNLKNLIINAQKFTPSRLDELAEKRAENVKDKLIEIGVNSAQIIIKDIQKTDAEQNTYVSIGLGIEK</sequence>
<dbReference type="InterPro" id="IPR036737">
    <property type="entry name" value="OmpA-like_sf"/>
</dbReference>
<evidence type="ECO:0000313" key="3">
    <source>
        <dbReference type="Proteomes" id="UP000002407"/>
    </source>
</evidence>
<dbReference type="InterPro" id="IPR052894">
    <property type="entry name" value="AsmA-related"/>
</dbReference>
<dbReference type="PANTHER" id="PTHR30441:SF8">
    <property type="entry name" value="DUF748 DOMAIN-CONTAINING PROTEIN"/>
    <property type="match status" value="1"/>
</dbReference>
<dbReference type="KEGG" id="cha:CHAB381_1357"/>
<dbReference type="EMBL" id="CP000776">
    <property type="protein sequence ID" value="ABS51662.1"/>
    <property type="molecule type" value="Genomic_DNA"/>
</dbReference>
<keyword evidence="1" id="KW-0812">Transmembrane</keyword>
<reference evidence="3" key="1">
    <citation type="submission" date="2007-07" db="EMBL/GenBank/DDBJ databases">
        <title>Complete genome sequence of Campylobacter hominis ATCC BAA-381, a commensal isolated from the human gastrointestinal tract.</title>
        <authorList>
            <person name="Fouts D.E."/>
            <person name="Mongodin E.F."/>
            <person name="Puiu D."/>
            <person name="Sebastian Y."/>
            <person name="Miller W.G."/>
            <person name="Mandrell R.E."/>
            <person name="Nelson K.E."/>
        </authorList>
    </citation>
    <scope>NUCLEOTIDE SEQUENCE [LARGE SCALE GENOMIC DNA]</scope>
    <source>
        <strain evidence="3">ATCC BAA-381 / LMG 19568 / NCTC 13146 / CH001A</strain>
    </source>
</reference>
<organism evidence="2 3">
    <name type="scientific">Campylobacter hominis (strain ATCC BAA-381 / DSM 21671 / CCUG 45161 / LMG 19568 / NCTC 13146 / CH001A)</name>
    <dbReference type="NCBI Taxonomy" id="360107"/>
    <lineage>
        <taxon>Bacteria</taxon>
        <taxon>Pseudomonadati</taxon>
        <taxon>Campylobacterota</taxon>
        <taxon>Epsilonproteobacteria</taxon>
        <taxon>Campylobacterales</taxon>
        <taxon>Campylobacteraceae</taxon>
        <taxon>Campylobacter</taxon>
    </lineage>
</organism>
<dbReference type="eggNOG" id="COG2982">
    <property type="taxonomic scope" value="Bacteria"/>
</dbReference>
<evidence type="ECO:0000256" key="1">
    <source>
        <dbReference type="SAM" id="Phobius"/>
    </source>
</evidence>
<accession>A7I315</accession>
<dbReference type="STRING" id="360107.CHAB381_1357"/>
<evidence type="ECO:0000313" key="2">
    <source>
        <dbReference type="EMBL" id="ABS51662.1"/>
    </source>
</evidence>
<dbReference type="Pfam" id="PF05359">
    <property type="entry name" value="DUF748"/>
    <property type="match status" value="1"/>
</dbReference>
<protein>
    <submittedName>
        <fullName evidence="2">Uncharacterized protein</fullName>
    </submittedName>
</protein>
<keyword evidence="1" id="KW-0472">Membrane</keyword>
<dbReference type="OrthoDB" id="9757969at2"/>
<name>A7I315_CAMHC</name>
<dbReference type="GO" id="GO:0005886">
    <property type="term" value="C:plasma membrane"/>
    <property type="evidence" value="ECO:0007669"/>
    <property type="project" value="TreeGrafter"/>
</dbReference>